<dbReference type="GO" id="GO:0006935">
    <property type="term" value="P:chemotaxis"/>
    <property type="evidence" value="ECO:0007669"/>
    <property type="project" value="InterPro"/>
</dbReference>
<comment type="caution">
    <text evidence="2">The sequence shown here is derived from an EMBL/GenBank/DDBJ whole genome shotgun (WGS) entry which is preliminary data.</text>
</comment>
<evidence type="ECO:0000313" key="2">
    <source>
        <dbReference type="EMBL" id="KEF40057.1"/>
    </source>
</evidence>
<dbReference type="GeneID" id="89468848"/>
<dbReference type="Proteomes" id="UP000027936">
    <property type="component" value="Unassembled WGS sequence"/>
</dbReference>
<dbReference type="GO" id="GO:0005829">
    <property type="term" value="C:cytosol"/>
    <property type="evidence" value="ECO:0007669"/>
    <property type="project" value="TreeGrafter"/>
</dbReference>
<dbReference type="Gene3D" id="2.40.50.180">
    <property type="entry name" value="CheA-289, Domain 4"/>
    <property type="match status" value="1"/>
</dbReference>
<dbReference type="PANTHER" id="PTHR22617:SF23">
    <property type="entry name" value="CHEMOTAXIS PROTEIN CHEW"/>
    <property type="match status" value="1"/>
</dbReference>
<reference evidence="2 3" key="1">
    <citation type="submission" date="2014-04" db="EMBL/GenBank/DDBJ databases">
        <title>Draft genome sequence of Bacillus azotoformans MEV2011, a (co-) denitrifying strain unable to grow in the presence of oxygen.</title>
        <authorList>
            <person name="Nielsen M."/>
            <person name="Schreiber L."/>
            <person name="Finster K."/>
            <person name="Schramm A."/>
        </authorList>
    </citation>
    <scope>NUCLEOTIDE SEQUENCE [LARGE SCALE GENOMIC DNA]</scope>
    <source>
        <strain evidence="2 3">MEV2011</strain>
    </source>
</reference>
<accession>A0A072NS62</accession>
<dbReference type="Pfam" id="PF01584">
    <property type="entry name" value="CheW"/>
    <property type="match status" value="1"/>
</dbReference>
<dbReference type="SUPFAM" id="SSF50341">
    <property type="entry name" value="CheW-like"/>
    <property type="match status" value="1"/>
</dbReference>
<dbReference type="GO" id="GO:0007165">
    <property type="term" value="P:signal transduction"/>
    <property type="evidence" value="ECO:0007669"/>
    <property type="project" value="InterPro"/>
</dbReference>
<name>A0A072NS62_SCHAZ</name>
<protein>
    <submittedName>
        <fullName evidence="2">Chemotaxis signal transduction protein</fullName>
    </submittedName>
</protein>
<sequence length="156" mass="17764">MDTAISLKAGQYVVFSINKQLCALAIEEVVEIIRVQTITEVPGIKEYISGMINLRGKIIPVIHLRKRYHMEGEPFTKKNRIVIVEEDSEDIGLIVDEVVMVTYIEEQDLEPTLEMFNTLEKGCFKGFAKVKDELIGILNKNKVLYPDLEMGVAYNE</sequence>
<evidence type="ECO:0000313" key="3">
    <source>
        <dbReference type="Proteomes" id="UP000027936"/>
    </source>
</evidence>
<dbReference type="PANTHER" id="PTHR22617">
    <property type="entry name" value="CHEMOTAXIS SENSOR HISTIDINE KINASE-RELATED"/>
    <property type="match status" value="1"/>
</dbReference>
<dbReference type="InterPro" id="IPR039315">
    <property type="entry name" value="CheW"/>
</dbReference>
<dbReference type="InterPro" id="IPR002545">
    <property type="entry name" value="CheW-lke_dom"/>
</dbReference>
<gene>
    <name evidence="2" type="ORF">M670_00069</name>
</gene>
<evidence type="ECO:0000259" key="1">
    <source>
        <dbReference type="PROSITE" id="PS50851"/>
    </source>
</evidence>
<feature type="domain" description="CheW-like" evidence="1">
    <location>
        <begin position="9"/>
        <end position="149"/>
    </location>
</feature>
<dbReference type="PROSITE" id="PS50851">
    <property type="entry name" value="CHEW"/>
    <property type="match status" value="1"/>
</dbReference>
<proteinExistence type="predicted"/>
<dbReference type="RefSeq" id="WP_003332795.1">
    <property type="nucleotide sequence ID" value="NZ_JJRY01000001.1"/>
</dbReference>
<dbReference type="EMBL" id="JJRY01000001">
    <property type="protein sequence ID" value="KEF40057.1"/>
    <property type="molecule type" value="Genomic_DNA"/>
</dbReference>
<dbReference type="InterPro" id="IPR036061">
    <property type="entry name" value="CheW-like_dom_sf"/>
</dbReference>
<dbReference type="SMART" id="SM00260">
    <property type="entry name" value="CheW"/>
    <property type="match status" value="1"/>
</dbReference>
<dbReference type="AlphaFoldDB" id="A0A072NS62"/>
<dbReference type="Gene3D" id="2.30.30.40">
    <property type="entry name" value="SH3 Domains"/>
    <property type="match status" value="1"/>
</dbReference>
<dbReference type="PATRIC" id="fig|1348973.3.peg.66"/>
<organism evidence="2 3">
    <name type="scientific">Schinkia azotoformans MEV2011</name>
    <dbReference type="NCBI Taxonomy" id="1348973"/>
    <lineage>
        <taxon>Bacteria</taxon>
        <taxon>Bacillati</taxon>
        <taxon>Bacillota</taxon>
        <taxon>Bacilli</taxon>
        <taxon>Bacillales</taxon>
        <taxon>Bacillaceae</taxon>
        <taxon>Calidifontibacillus/Schinkia group</taxon>
        <taxon>Schinkia</taxon>
    </lineage>
</organism>